<keyword evidence="1" id="KW-0436">Ligase</keyword>
<evidence type="ECO:0000259" key="5">
    <source>
        <dbReference type="PROSITE" id="PS50862"/>
    </source>
</evidence>
<dbReference type="PANTHER" id="PTHR42918:SF5">
    <property type="entry name" value="LYSINE--TRNA LIGASE, MITOCHONDRIAL"/>
    <property type="match status" value="1"/>
</dbReference>
<evidence type="ECO:0000313" key="7">
    <source>
        <dbReference type="Proteomes" id="UP000799640"/>
    </source>
</evidence>
<keyword evidence="7" id="KW-1185">Reference proteome</keyword>
<dbReference type="Proteomes" id="UP000799640">
    <property type="component" value="Unassembled WGS sequence"/>
</dbReference>
<gene>
    <name evidence="6" type="ORF">EJ06DRAFT_362714</name>
</gene>
<reference evidence="6" key="1">
    <citation type="journal article" date="2020" name="Stud. Mycol.">
        <title>101 Dothideomycetes genomes: a test case for predicting lifestyles and emergence of pathogens.</title>
        <authorList>
            <person name="Haridas S."/>
            <person name="Albert R."/>
            <person name="Binder M."/>
            <person name="Bloem J."/>
            <person name="Labutti K."/>
            <person name="Salamov A."/>
            <person name="Andreopoulos B."/>
            <person name="Baker S."/>
            <person name="Barry K."/>
            <person name="Bills G."/>
            <person name="Bluhm B."/>
            <person name="Cannon C."/>
            <person name="Castanera R."/>
            <person name="Culley D."/>
            <person name="Daum C."/>
            <person name="Ezra D."/>
            <person name="Gonzalez J."/>
            <person name="Henrissat B."/>
            <person name="Kuo A."/>
            <person name="Liang C."/>
            <person name="Lipzen A."/>
            <person name="Lutzoni F."/>
            <person name="Magnuson J."/>
            <person name="Mondo S."/>
            <person name="Nolan M."/>
            <person name="Ohm R."/>
            <person name="Pangilinan J."/>
            <person name="Park H.-J."/>
            <person name="Ramirez L."/>
            <person name="Alfaro M."/>
            <person name="Sun H."/>
            <person name="Tritt A."/>
            <person name="Yoshinaga Y."/>
            <person name="Zwiers L.-H."/>
            <person name="Turgeon B."/>
            <person name="Goodwin S."/>
            <person name="Spatafora J."/>
            <person name="Crous P."/>
            <person name="Grigoriev I."/>
        </authorList>
    </citation>
    <scope>NUCLEOTIDE SEQUENCE</scope>
    <source>
        <strain evidence="6">CBS 262.69</strain>
    </source>
</reference>
<dbReference type="PRINTS" id="PR00982">
    <property type="entry name" value="TRNASYNTHLYS"/>
</dbReference>
<dbReference type="Gene3D" id="2.40.50.140">
    <property type="entry name" value="Nucleic acid-binding proteins"/>
    <property type="match status" value="1"/>
</dbReference>
<proteinExistence type="predicted"/>
<name>A0A6G1I0V6_9PEZI</name>
<dbReference type="GO" id="GO:0004824">
    <property type="term" value="F:lysine-tRNA ligase activity"/>
    <property type="evidence" value="ECO:0007669"/>
    <property type="project" value="InterPro"/>
</dbReference>
<dbReference type="InterPro" id="IPR004364">
    <property type="entry name" value="Aa-tRNA-synt_II"/>
</dbReference>
<protein>
    <submittedName>
        <fullName evidence="6">Class II aaRS and biotin synthetase</fullName>
    </submittedName>
</protein>
<dbReference type="InterPro" id="IPR045864">
    <property type="entry name" value="aa-tRNA-synth_II/BPL/LPL"/>
</dbReference>
<keyword evidence="2" id="KW-0547">Nucleotide-binding</keyword>
<dbReference type="Pfam" id="PF00152">
    <property type="entry name" value="tRNA-synt_2"/>
    <property type="match status" value="1"/>
</dbReference>
<dbReference type="GO" id="GO:0000049">
    <property type="term" value="F:tRNA binding"/>
    <property type="evidence" value="ECO:0007669"/>
    <property type="project" value="TreeGrafter"/>
</dbReference>
<evidence type="ECO:0000313" key="6">
    <source>
        <dbReference type="EMBL" id="KAF2401824.1"/>
    </source>
</evidence>
<dbReference type="SUPFAM" id="SSF55681">
    <property type="entry name" value="Class II aaRS and biotin synthetases"/>
    <property type="match status" value="1"/>
</dbReference>
<evidence type="ECO:0000256" key="1">
    <source>
        <dbReference type="ARBA" id="ARBA00022598"/>
    </source>
</evidence>
<dbReference type="PROSITE" id="PS50862">
    <property type="entry name" value="AA_TRNA_LIGASE_II"/>
    <property type="match status" value="1"/>
</dbReference>
<dbReference type="Gene3D" id="3.30.930.10">
    <property type="entry name" value="Bira Bifunctional Protein, Domain 2"/>
    <property type="match status" value="1"/>
</dbReference>
<dbReference type="InterPro" id="IPR012340">
    <property type="entry name" value="NA-bd_OB-fold"/>
</dbReference>
<sequence>MCDLGWIHRRGLASSDELQRFRGMIKEGDYYSFAGGPIRSSTGELTLYCTSVPEALSPSLHDLPQTVINPDTLARFPQLDLAMNKQKRDLLRLRHHIERTMQEFLNTRTFIKVTTPILASDTGGAVARPFETRANEFSGSPLRLRIAQELALKKLIAADMGAVYEIGPVFRNEGIDATHNPEFTTCEFYQPYKTLDDLMSTTEELYSTLIDGASTLIASSLTSLTAPQRTFAASFPRLPFLPTLMSQLRTVAPGWKLPRDITSKSATEDLVALFTKLDMPLPPQPTAARLLDTLGARFIEPLCIGPTFVTHHPAVMSPLAKTFRDSETDHEVSARAEFFVAGTEVANMYEEENDPFTQARKFAVQRWGSDVVSGDADFEKCLEMLTPGQRYFVRVLEMGLPPTAGWGCGIDRLVMLLGGAKRIADVLPFGTLRSVVAMGAGGATDD</sequence>
<evidence type="ECO:0000256" key="2">
    <source>
        <dbReference type="ARBA" id="ARBA00022741"/>
    </source>
</evidence>
<dbReference type="InterPro" id="IPR018149">
    <property type="entry name" value="Lys-tRNA-synth_II_C"/>
</dbReference>
<evidence type="ECO:0000256" key="3">
    <source>
        <dbReference type="ARBA" id="ARBA00022840"/>
    </source>
</evidence>
<dbReference type="GO" id="GO:0005739">
    <property type="term" value="C:mitochondrion"/>
    <property type="evidence" value="ECO:0007669"/>
    <property type="project" value="TreeGrafter"/>
</dbReference>
<dbReference type="AlphaFoldDB" id="A0A6G1I0V6"/>
<keyword evidence="4" id="KW-0030">Aminoacyl-tRNA synthetase</keyword>
<accession>A0A6G1I0V6</accession>
<feature type="domain" description="Aminoacyl-transfer RNA synthetases class-II family profile" evidence="5">
    <location>
        <begin position="91"/>
        <end position="428"/>
    </location>
</feature>
<dbReference type="InterPro" id="IPR006195">
    <property type="entry name" value="aa-tRNA-synth_II"/>
</dbReference>
<dbReference type="EMBL" id="ML996692">
    <property type="protein sequence ID" value="KAF2401824.1"/>
    <property type="molecule type" value="Genomic_DNA"/>
</dbReference>
<dbReference type="GO" id="GO:0005524">
    <property type="term" value="F:ATP binding"/>
    <property type="evidence" value="ECO:0007669"/>
    <property type="project" value="UniProtKB-KW"/>
</dbReference>
<dbReference type="OrthoDB" id="21243at2759"/>
<dbReference type="GO" id="GO:0070154">
    <property type="term" value="P:mitochondrial lysyl-tRNA aminoacylation"/>
    <property type="evidence" value="ECO:0007669"/>
    <property type="project" value="TreeGrafter"/>
</dbReference>
<keyword evidence="3" id="KW-0067">ATP-binding</keyword>
<evidence type="ECO:0000256" key="4">
    <source>
        <dbReference type="ARBA" id="ARBA00023146"/>
    </source>
</evidence>
<organism evidence="6 7">
    <name type="scientific">Trichodelitschia bisporula</name>
    <dbReference type="NCBI Taxonomy" id="703511"/>
    <lineage>
        <taxon>Eukaryota</taxon>
        <taxon>Fungi</taxon>
        <taxon>Dikarya</taxon>
        <taxon>Ascomycota</taxon>
        <taxon>Pezizomycotina</taxon>
        <taxon>Dothideomycetes</taxon>
        <taxon>Dothideomycetes incertae sedis</taxon>
        <taxon>Phaeotrichales</taxon>
        <taxon>Phaeotrichaceae</taxon>
        <taxon>Trichodelitschia</taxon>
    </lineage>
</organism>
<dbReference type="PANTHER" id="PTHR42918">
    <property type="entry name" value="LYSYL-TRNA SYNTHETASE"/>
    <property type="match status" value="1"/>
</dbReference>